<proteinExistence type="predicted"/>
<sequence length="279" mass="30816">MEQKYSNLHQDASQRYVSILGGTRADLILKSRDSVLFHVHTKVLSASSTNNFRGLAVAKSFSIEEHSENLRIILDIVYRNPSAAVDYAPPFAFNRLAEAIGRLSVYGVSLQTQLQQAPKHPILQALCPHAATHALQLYILAAKNNVEALAVVASTYLVGLQIADITDEHAEAMGPSYLRRLLMLRIQREESLKKILLQPPYPHPLTPDCDVLDQKALTRSWTLSAAYFAWDIRADLPPTALETLLGPLAGHVTCDQCKRSIAAQVAKIMAEWEAVKGSI</sequence>
<name>A0A9P5PPW8_9AGAR</name>
<dbReference type="OrthoDB" id="3265815at2759"/>
<organism evidence="1 2">
    <name type="scientific">Rhodocollybia butyracea</name>
    <dbReference type="NCBI Taxonomy" id="206335"/>
    <lineage>
        <taxon>Eukaryota</taxon>
        <taxon>Fungi</taxon>
        <taxon>Dikarya</taxon>
        <taxon>Basidiomycota</taxon>
        <taxon>Agaricomycotina</taxon>
        <taxon>Agaricomycetes</taxon>
        <taxon>Agaricomycetidae</taxon>
        <taxon>Agaricales</taxon>
        <taxon>Marasmiineae</taxon>
        <taxon>Omphalotaceae</taxon>
        <taxon>Rhodocollybia</taxon>
    </lineage>
</organism>
<keyword evidence="2" id="KW-1185">Reference proteome</keyword>
<comment type="caution">
    <text evidence="1">The sequence shown here is derived from an EMBL/GenBank/DDBJ whole genome shotgun (WGS) entry which is preliminary data.</text>
</comment>
<evidence type="ECO:0000313" key="2">
    <source>
        <dbReference type="Proteomes" id="UP000772434"/>
    </source>
</evidence>
<protein>
    <submittedName>
        <fullName evidence="1">Uncharacterized protein</fullName>
    </submittedName>
</protein>
<dbReference type="EMBL" id="JADNRY010000078">
    <property type="protein sequence ID" value="KAF9067072.1"/>
    <property type="molecule type" value="Genomic_DNA"/>
</dbReference>
<evidence type="ECO:0000313" key="1">
    <source>
        <dbReference type="EMBL" id="KAF9067072.1"/>
    </source>
</evidence>
<accession>A0A9P5PPW8</accession>
<reference evidence="1" key="1">
    <citation type="submission" date="2020-11" db="EMBL/GenBank/DDBJ databases">
        <authorList>
            <consortium name="DOE Joint Genome Institute"/>
            <person name="Ahrendt S."/>
            <person name="Riley R."/>
            <person name="Andreopoulos W."/>
            <person name="Labutti K."/>
            <person name="Pangilinan J."/>
            <person name="Ruiz-Duenas F.J."/>
            <person name="Barrasa J.M."/>
            <person name="Sanchez-Garcia M."/>
            <person name="Camarero S."/>
            <person name="Miyauchi S."/>
            <person name="Serrano A."/>
            <person name="Linde D."/>
            <person name="Babiker R."/>
            <person name="Drula E."/>
            <person name="Ayuso-Fernandez I."/>
            <person name="Pacheco R."/>
            <person name="Padilla G."/>
            <person name="Ferreira P."/>
            <person name="Barriuso J."/>
            <person name="Kellner H."/>
            <person name="Castanera R."/>
            <person name="Alfaro M."/>
            <person name="Ramirez L."/>
            <person name="Pisabarro A.G."/>
            <person name="Kuo A."/>
            <person name="Tritt A."/>
            <person name="Lipzen A."/>
            <person name="He G."/>
            <person name="Yan M."/>
            <person name="Ng V."/>
            <person name="Cullen D."/>
            <person name="Martin F."/>
            <person name="Rosso M.-N."/>
            <person name="Henrissat B."/>
            <person name="Hibbett D."/>
            <person name="Martinez A.T."/>
            <person name="Grigoriev I.V."/>
        </authorList>
    </citation>
    <scope>NUCLEOTIDE SEQUENCE</scope>
    <source>
        <strain evidence="1">AH 40177</strain>
    </source>
</reference>
<gene>
    <name evidence="1" type="ORF">BDP27DRAFT_1296642</name>
</gene>
<dbReference type="AlphaFoldDB" id="A0A9P5PPW8"/>
<dbReference type="Proteomes" id="UP000772434">
    <property type="component" value="Unassembled WGS sequence"/>
</dbReference>